<reference evidence="2 3" key="1">
    <citation type="submission" date="2023-10" db="EMBL/GenBank/DDBJ databases">
        <title>Genomes of two closely related lineages of the louse Polyplax serrata with different host specificities.</title>
        <authorList>
            <person name="Martinu J."/>
            <person name="Tarabai H."/>
            <person name="Stefka J."/>
            <person name="Hypsa V."/>
        </authorList>
    </citation>
    <scope>NUCLEOTIDE SEQUENCE [LARGE SCALE GENOMIC DNA]</scope>
    <source>
        <strain evidence="2">HR10_N</strain>
    </source>
</reference>
<comment type="caution">
    <text evidence="2">The sequence shown here is derived from an EMBL/GenBank/DDBJ whole genome shotgun (WGS) entry which is preliminary data.</text>
</comment>
<protein>
    <submittedName>
        <fullName evidence="2">Uncharacterized protein</fullName>
    </submittedName>
</protein>
<accession>A0AAN8S8K1</accession>
<gene>
    <name evidence="2" type="ORF">RUM43_007259</name>
</gene>
<dbReference type="Proteomes" id="UP001372834">
    <property type="component" value="Unassembled WGS sequence"/>
</dbReference>
<sequence>MSALELEYWVRADSLTVVTETKAIFGTAVRPYSKPGRGGTTANARLIRLRRRIFTPGRRNIPLRGDKWSETGRNGKYHFVFGTMRKAQMSTIIFLQVRKAREKASHRFLTLRPEDLFYRREPNRKEEEGENENDDDDYDDDVED</sequence>
<feature type="compositionally biased region" description="Acidic residues" evidence="1">
    <location>
        <begin position="128"/>
        <end position="144"/>
    </location>
</feature>
<evidence type="ECO:0000256" key="1">
    <source>
        <dbReference type="SAM" id="MobiDB-lite"/>
    </source>
</evidence>
<proteinExistence type="predicted"/>
<evidence type="ECO:0000313" key="3">
    <source>
        <dbReference type="Proteomes" id="UP001372834"/>
    </source>
</evidence>
<dbReference type="AlphaFoldDB" id="A0AAN8S8K1"/>
<dbReference type="EMBL" id="JAWJWE010000003">
    <property type="protein sequence ID" value="KAK6638989.1"/>
    <property type="molecule type" value="Genomic_DNA"/>
</dbReference>
<feature type="region of interest" description="Disordered" evidence="1">
    <location>
        <begin position="119"/>
        <end position="144"/>
    </location>
</feature>
<evidence type="ECO:0000313" key="2">
    <source>
        <dbReference type="EMBL" id="KAK6638989.1"/>
    </source>
</evidence>
<organism evidence="2 3">
    <name type="scientific">Polyplax serrata</name>
    <name type="common">Common mouse louse</name>
    <dbReference type="NCBI Taxonomy" id="468196"/>
    <lineage>
        <taxon>Eukaryota</taxon>
        <taxon>Metazoa</taxon>
        <taxon>Ecdysozoa</taxon>
        <taxon>Arthropoda</taxon>
        <taxon>Hexapoda</taxon>
        <taxon>Insecta</taxon>
        <taxon>Pterygota</taxon>
        <taxon>Neoptera</taxon>
        <taxon>Paraneoptera</taxon>
        <taxon>Psocodea</taxon>
        <taxon>Troctomorpha</taxon>
        <taxon>Phthiraptera</taxon>
        <taxon>Anoplura</taxon>
        <taxon>Polyplacidae</taxon>
        <taxon>Polyplax</taxon>
    </lineage>
</organism>
<name>A0AAN8S8K1_POLSC</name>